<evidence type="ECO:0000313" key="3">
    <source>
        <dbReference type="Proteomes" id="UP001232725"/>
    </source>
</evidence>
<accession>A0ABT9IP05</accession>
<dbReference type="Gene3D" id="3.90.1010.10">
    <property type="match status" value="1"/>
</dbReference>
<keyword evidence="3" id="KW-1185">Reference proteome</keyword>
<evidence type="ECO:0000259" key="1">
    <source>
        <dbReference type="Pfam" id="PF01592"/>
    </source>
</evidence>
<dbReference type="InterPro" id="IPR002871">
    <property type="entry name" value="NIF_FeS_clus_asmbl_NifU_N"/>
</dbReference>
<dbReference type="EMBL" id="JAVALS010000005">
    <property type="protein sequence ID" value="MDP5227309.1"/>
    <property type="molecule type" value="Genomic_DNA"/>
</dbReference>
<proteinExistence type="predicted"/>
<dbReference type="CDD" id="cd06664">
    <property type="entry name" value="IscU_like"/>
    <property type="match status" value="1"/>
</dbReference>
<dbReference type="PANTHER" id="PTHR10093">
    <property type="entry name" value="IRON-SULFUR CLUSTER ASSEMBLY ENZYME NIFU HOMOLOG"/>
    <property type="match status" value="1"/>
</dbReference>
<evidence type="ECO:0000313" key="2">
    <source>
        <dbReference type="EMBL" id="MDP5227309.1"/>
    </source>
</evidence>
<dbReference type="Pfam" id="PF01592">
    <property type="entry name" value="NifU_N"/>
    <property type="match status" value="1"/>
</dbReference>
<feature type="domain" description="NIF system FeS cluster assembly NifU N-terminal" evidence="1">
    <location>
        <begin position="8"/>
        <end position="141"/>
    </location>
</feature>
<dbReference type="RefSeq" id="WP_305996362.1">
    <property type="nucleotide sequence ID" value="NZ_JAVALS010000005.1"/>
</dbReference>
<protein>
    <submittedName>
        <fullName evidence="2">SUF system NifU family Fe-S cluster assembly protein</fullName>
    </submittedName>
</protein>
<gene>
    <name evidence="2" type="ORF">Q9R02_09115</name>
</gene>
<name>A0ABT9IP05_9MICC</name>
<organism evidence="2 3">
    <name type="scientific">Arthrobacter horti</name>
    <dbReference type="NCBI Taxonomy" id="3068273"/>
    <lineage>
        <taxon>Bacteria</taxon>
        <taxon>Bacillati</taxon>
        <taxon>Actinomycetota</taxon>
        <taxon>Actinomycetes</taxon>
        <taxon>Micrococcales</taxon>
        <taxon>Micrococcaceae</taxon>
        <taxon>Arthrobacter</taxon>
    </lineage>
</organism>
<dbReference type="NCBIfam" id="TIGR01994">
    <property type="entry name" value="SUF_scaf_2"/>
    <property type="match status" value="1"/>
</dbReference>
<sequence length="161" mass="16888">MSGLESLYQQTILEHSKARHGGTLSEVAACETAWPEGTGQCHQLNPVCGDEITLRLAVDGGAGDSRVASLEWLGNGCSISMASASMLTDLAEDLTVDELARLIEEFRAVLRSRGTLEGDPEELGDAAALSGVAKFPARVKCAMLAWVAAEDALRQAVSTAA</sequence>
<comment type="caution">
    <text evidence="2">The sequence shown here is derived from an EMBL/GenBank/DDBJ whole genome shotgun (WGS) entry which is preliminary data.</text>
</comment>
<reference evidence="2 3" key="1">
    <citation type="submission" date="2023-08" db="EMBL/GenBank/DDBJ databases">
        <title>Arthrobacter horti sp. nov., isolated from forest soil.</title>
        <authorList>
            <person name="Park M."/>
        </authorList>
    </citation>
    <scope>NUCLEOTIDE SEQUENCE [LARGE SCALE GENOMIC DNA]</scope>
    <source>
        <strain evidence="2 3">YJM1</strain>
    </source>
</reference>
<dbReference type="SUPFAM" id="SSF82649">
    <property type="entry name" value="SufE/NifU"/>
    <property type="match status" value="1"/>
</dbReference>
<dbReference type="Proteomes" id="UP001232725">
    <property type="component" value="Unassembled WGS sequence"/>
</dbReference>